<evidence type="ECO:0000313" key="2">
    <source>
        <dbReference type="Proteomes" id="UP000823771"/>
    </source>
</evidence>
<comment type="caution">
    <text evidence="1">The sequence shown here is derived from an EMBL/GenBank/DDBJ whole genome shotgun (WGS) entry which is preliminary data.</text>
</comment>
<gene>
    <name evidence="1" type="ORF">IAB80_09685</name>
</gene>
<accession>A0A9D9IUU0</accession>
<organism evidence="1 2">
    <name type="scientific">Candidatus Cryptobacteroides excrementipullorum</name>
    <dbReference type="NCBI Taxonomy" id="2840761"/>
    <lineage>
        <taxon>Bacteria</taxon>
        <taxon>Pseudomonadati</taxon>
        <taxon>Bacteroidota</taxon>
        <taxon>Bacteroidia</taxon>
        <taxon>Bacteroidales</taxon>
        <taxon>Candidatus Cryptobacteroides</taxon>
    </lineage>
</organism>
<evidence type="ECO:0000313" key="1">
    <source>
        <dbReference type="EMBL" id="MBO8479138.1"/>
    </source>
</evidence>
<dbReference type="EMBL" id="JADILZ010000092">
    <property type="protein sequence ID" value="MBO8479138.1"/>
    <property type="molecule type" value="Genomic_DNA"/>
</dbReference>
<name>A0A9D9IUU0_9BACT</name>
<dbReference type="Proteomes" id="UP000823771">
    <property type="component" value="Unassembled WGS sequence"/>
</dbReference>
<dbReference type="AlphaFoldDB" id="A0A9D9IUU0"/>
<sequence length="161" mass="18830">MYKKQKKELNSRTLESSNSNKRHLFVTIQQKRDHLFNNIPSAFSRDIPQKHIENLKNIKENLEKIRNDTRYIPEGVYSPGETDVNTIGYSNALATFRELCKAPIIHSQNSYPIVDNLFRNSIDSRVEEHLVGQSSQLRDDINRDKKLWFDYIPSVVRIIGE</sequence>
<protein>
    <submittedName>
        <fullName evidence="1">Uncharacterized protein</fullName>
    </submittedName>
</protein>
<proteinExistence type="predicted"/>
<reference evidence="1" key="1">
    <citation type="submission" date="2020-10" db="EMBL/GenBank/DDBJ databases">
        <authorList>
            <person name="Gilroy R."/>
        </authorList>
    </citation>
    <scope>NUCLEOTIDE SEQUENCE</scope>
    <source>
        <strain evidence="1">2478</strain>
    </source>
</reference>
<reference evidence="1" key="2">
    <citation type="journal article" date="2021" name="PeerJ">
        <title>Extensive microbial diversity within the chicken gut microbiome revealed by metagenomics and culture.</title>
        <authorList>
            <person name="Gilroy R."/>
            <person name="Ravi A."/>
            <person name="Getino M."/>
            <person name="Pursley I."/>
            <person name="Horton D.L."/>
            <person name="Alikhan N.F."/>
            <person name="Baker D."/>
            <person name="Gharbi K."/>
            <person name="Hall N."/>
            <person name="Watson M."/>
            <person name="Adriaenssens E.M."/>
            <person name="Foster-Nyarko E."/>
            <person name="Jarju S."/>
            <person name="Secka A."/>
            <person name="Antonio M."/>
            <person name="Oren A."/>
            <person name="Chaudhuri R.R."/>
            <person name="La Ragione R."/>
            <person name="Hildebrand F."/>
            <person name="Pallen M.J."/>
        </authorList>
    </citation>
    <scope>NUCLEOTIDE SEQUENCE</scope>
    <source>
        <strain evidence="1">2478</strain>
    </source>
</reference>